<evidence type="ECO:0000313" key="3">
    <source>
        <dbReference type="Proteomes" id="UP000694843"/>
    </source>
</evidence>
<dbReference type="Pfam" id="PF04991">
    <property type="entry name" value="LicD"/>
    <property type="match status" value="1"/>
</dbReference>
<dbReference type="Pfam" id="PF22921">
    <property type="entry name" value="FKRP_N"/>
    <property type="match status" value="1"/>
</dbReference>
<evidence type="ECO:0000259" key="1">
    <source>
        <dbReference type="Pfam" id="PF04991"/>
    </source>
</evidence>
<dbReference type="InterPro" id="IPR007074">
    <property type="entry name" value="LicD/FKTN/FKRP_NTP_transf"/>
</dbReference>
<organism evidence="3 4">
    <name type="scientific">Hyalella azteca</name>
    <name type="common">Amphipod</name>
    <dbReference type="NCBI Taxonomy" id="294128"/>
    <lineage>
        <taxon>Eukaryota</taxon>
        <taxon>Metazoa</taxon>
        <taxon>Ecdysozoa</taxon>
        <taxon>Arthropoda</taxon>
        <taxon>Crustacea</taxon>
        <taxon>Multicrustacea</taxon>
        <taxon>Malacostraca</taxon>
        <taxon>Eumalacostraca</taxon>
        <taxon>Peracarida</taxon>
        <taxon>Amphipoda</taxon>
        <taxon>Senticaudata</taxon>
        <taxon>Talitrida</taxon>
        <taxon>Talitroidea</taxon>
        <taxon>Hyalellidae</taxon>
        <taxon>Hyalella</taxon>
    </lineage>
</organism>
<dbReference type="OMA" id="KEWTATY"/>
<sequence>MVRVRRQRCTLLIFLLACLIVLVRQLYYGRLLPTVSSPFNHPVENFMPTIDKFPDEIDHYKLPSLIAVIREFESYDNDVVATAESVLRVCRSCGVAVVSDDIVYPPLNLAKQVHHFILKPGLTRHSPDVAKCLSDFKYVLLLPDSTRLSSTEQLLDMVRVLESGDTTGVAARIGSGNVNCQQISLEVQRWELHVAATPDSEACDSVDGKAAFLLRTKNFLQFTLPWGRPLFLSLGIQGALRGWKFHVAKGMLLGEGRELLTAENLRWKRDTANDERVKSLYKDLGIKKVIGSSQKVEWYGCSRQTPRCFPAVVNDTPSYLYEGRWTPPCCLEGLRATARHVFLALKSCRARWWLEGGSLLGAVRSGDIIPWDYNVDIGIYAHDIDRCHQLKASRWQTLEDSEGYVWQRGSGFYKVHYSTANHLRVDIYAFTPRDGTMVRAEPWNTAHRQDVDFPEHFLRPFSSVQFAGVQASAPNNVRDFLEYKFGVGVVENPQYPNPEILSAFNISMPVSS</sequence>
<accession>A0A8B7PFU5</accession>
<protein>
    <submittedName>
        <fullName evidence="4">Ribitol 5-phosphate transferase FKRP-like</fullName>
    </submittedName>
</protein>
<dbReference type="GO" id="GO:0005794">
    <property type="term" value="C:Golgi apparatus"/>
    <property type="evidence" value="ECO:0007669"/>
    <property type="project" value="TreeGrafter"/>
</dbReference>
<dbReference type="GeneID" id="108680649"/>
<keyword evidence="3" id="KW-1185">Reference proteome</keyword>
<dbReference type="InterPro" id="IPR052613">
    <property type="entry name" value="LicD_transferase"/>
</dbReference>
<feature type="domain" description="LicD/FKTN/FKRP nucleotidyltransferase" evidence="1">
    <location>
        <begin position="352"/>
        <end position="393"/>
    </location>
</feature>
<dbReference type="AlphaFoldDB" id="A0A8B7PFU5"/>
<dbReference type="GO" id="GO:0035269">
    <property type="term" value="P:protein O-linked glycosylation via mannose"/>
    <property type="evidence" value="ECO:0007669"/>
    <property type="project" value="TreeGrafter"/>
</dbReference>
<reference evidence="4" key="1">
    <citation type="submission" date="2025-08" db="UniProtKB">
        <authorList>
            <consortium name="RefSeq"/>
        </authorList>
    </citation>
    <scope>IDENTIFICATION</scope>
    <source>
        <tissue evidence="4">Whole organism</tissue>
    </source>
</reference>
<dbReference type="PANTHER" id="PTHR13627">
    <property type="entry name" value="FUKUTIN RELATED PROTEIN"/>
    <property type="match status" value="1"/>
</dbReference>
<dbReference type="Proteomes" id="UP000694843">
    <property type="component" value="Unplaced"/>
</dbReference>
<feature type="domain" description="FKRP stem" evidence="2">
    <location>
        <begin position="65"/>
        <end position="290"/>
    </location>
</feature>
<dbReference type="PANTHER" id="PTHR13627:SF31">
    <property type="entry name" value="RIBITOL 5-PHOSPHATE TRANSFERASE FKRP"/>
    <property type="match status" value="1"/>
</dbReference>
<dbReference type="OrthoDB" id="444255at2759"/>
<dbReference type="KEGG" id="hazt:108680649"/>
<name>A0A8B7PFU5_HYAAZ</name>
<evidence type="ECO:0000259" key="2">
    <source>
        <dbReference type="Pfam" id="PF22921"/>
    </source>
</evidence>
<gene>
    <name evidence="4" type="primary">LOC108680649</name>
</gene>
<evidence type="ECO:0000313" key="4">
    <source>
        <dbReference type="RefSeq" id="XP_018025014.1"/>
    </source>
</evidence>
<dbReference type="RefSeq" id="XP_018025014.1">
    <property type="nucleotide sequence ID" value="XM_018169525.2"/>
</dbReference>
<proteinExistence type="predicted"/>
<dbReference type="InterPro" id="IPR055105">
    <property type="entry name" value="FKRP_N"/>
</dbReference>